<organism evidence="2 3">
    <name type="scientific">Portunus trituberculatus</name>
    <name type="common">Swimming crab</name>
    <name type="synonym">Neptunus trituberculatus</name>
    <dbReference type="NCBI Taxonomy" id="210409"/>
    <lineage>
        <taxon>Eukaryota</taxon>
        <taxon>Metazoa</taxon>
        <taxon>Ecdysozoa</taxon>
        <taxon>Arthropoda</taxon>
        <taxon>Crustacea</taxon>
        <taxon>Multicrustacea</taxon>
        <taxon>Malacostraca</taxon>
        <taxon>Eumalacostraca</taxon>
        <taxon>Eucarida</taxon>
        <taxon>Decapoda</taxon>
        <taxon>Pleocyemata</taxon>
        <taxon>Brachyura</taxon>
        <taxon>Eubrachyura</taxon>
        <taxon>Portunoidea</taxon>
        <taxon>Portunidae</taxon>
        <taxon>Portuninae</taxon>
        <taxon>Portunus</taxon>
    </lineage>
</organism>
<reference evidence="2 3" key="1">
    <citation type="submission" date="2019-05" db="EMBL/GenBank/DDBJ databases">
        <title>Another draft genome of Portunus trituberculatus and its Hox gene families provides insights of decapod evolution.</title>
        <authorList>
            <person name="Jeong J.-H."/>
            <person name="Song I."/>
            <person name="Kim S."/>
            <person name="Choi T."/>
            <person name="Kim D."/>
            <person name="Ryu S."/>
            <person name="Kim W."/>
        </authorList>
    </citation>
    <scope>NUCLEOTIDE SEQUENCE [LARGE SCALE GENOMIC DNA]</scope>
    <source>
        <tissue evidence="2">Muscle</tissue>
    </source>
</reference>
<evidence type="ECO:0000313" key="3">
    <source>
        <dbReference type="Proteomes" id="UP000324222"/>
    </source>
</evidence>
<gene>
    <name evidence="2" type="ORF">E2C01_099434</name>
</gene>
<dbReference type="Proteomes" id="UP000324222">
    <property type="component" value="Unassembled WGS sequence"/>
</dbReference>
<dbReference type="EMBL" id="VSRR010137869">
    <property type="protein sequence ID" value="MPD03780.1"/>
    <property type="molecule type" value="Genomic_DNA"/>
</dbReference>
<feature type="compositionally biased region" description="Low complexity" evidence="1">
    <location>
        <begin position="8"/>
        <end position="27"/>
    </location>
</feature>
<name>A0A5B7K9L7_PORTR</name>
<dbReference type="AlphaFoldDB" id="A0A5B7K9L7"/>
<feature type="region of interest" description="Disordered" evidence="1">
    <location>
        <begin position="1"/>
        <end position="27"/>
    </location>
</feature>
<protein>
    <submittedName>
        <fullName evidence="2">Uncharacterized protein</fullName>
    </submittedName>
</protein>
<accession>A0A5B7K9L7</accession>
<sequence length="148" mass="15953">MDLPPARLTLPSSNLSSVTSSSSSSYSFSCSYSPLLLFTTTTTTTNTTQELLSLLLPPLPQAFVSRPASTTTNTTTTTAEATHLPRRYGPQCSVTGVLRGVSEGCDVEKDRWRGCHVLRFLLSAKVERSVAHDARGCVWPCREPSDGA</sequence>
<proteinExistence type="predicted"/>
<keyword evidence="3" id="KW-1185">Reference proteome</keyword>
<evidence type="ECO:0000313" key="2">
    <source>
        <dbReference type="EMBL" id="MPD03780.1"/>
    </source>
</evidence>
<evidence type="ECO:0000256" key="1">
    <source>
        <dbReference type="SAM" id="MobiDB-lite"/>
    </source>
</evidence>
<comment type="caution">
    <text evidence="2">The sequence shown here is derived from an EMBL/GenBank/DDBJ whole genome shotgun (WGS) entry which is preliminary data.</text>
</comment>